<protein>
    <submittedName>
        <fullName evidence="1">Uncharacterized protein</fullName>
    </submittedName>
</protein>
<evidence type="ECO:0000313" key="1">
    <source>
        <dbReference type="EMBL" id="QHT66929.1"/>
    </source>
</evidence>
<evidence type="ECO:0000313" key="2">
    <source>
        <dbReference type="Proteomes" id="UP000480178"/>
    </source>
</evidence>
<dbReference type="AlphaFoldDB" id="A0A6C0GG93"/>
<proteinExistence type="predicted"/>
<sequence>MCYKLLVKRIYFSLAVLIYLPTSIVFCAHNQQFDYDKASVRVSFGHRAAQTISYQLRIKGGSPGMEVSTPIGSKLEANDKIAVVSEFSAGAGDIDEFTAEISWPKPVAPLRALASHQYSYSPDKDAMWGYLLANGSPGQVDRLKDDPWNKPDAPLLTFLLSEDGTRGFTIGIEQLLRHKEMWLPEHDAFVTLTENPVDFKQHLFSLKGIRTLDKVKQEPDASLSQFKKLWEDFGNPLVWDKPWETTWMGSKGHLVVTAPAHGSLYKFTVDRWAKVRPDFASPHKFAQNILWQGSQWKSQRIKDGLPIVVTTLENNGQLCQIEQFAAQITPDMSAQRGEVDGVMVSKLTLSGKSGPVNVGFSFRSETRNTQLEVKQIGSQWAISEIGSGNIWLMMETGKDVSLATGTTTVGEKGTEINFSLVGNLPAGHTREMLIKLPSPAIPAANVEKIAGLNFNTAQKATIHYWENWLSQGALFQVPEEAVNNLFRANLWHALILPRHRTDEKGDTRIDLPYANTAYGQLNADWPINQGVYVDYMIYGLRGHWQVAEEEFAAMFHSQQQNDGRIGGYANWGVYSPGHLYAIAQNYLLSQDKASFERLLPQSMKTLDWCLDQVAKVGTGKEATGLIRAPLNDLTHEEREWAFPQAYFVAGLDLFGRALARYGHTRAEEVRKSAKKMKGDLERTFARSSVKAPVVQLADGTWSHYVPSDAMTSRRLLDEWYPTDVDCGPLHMARLGAIDPKGWLTTAMLHDHEDNLFLKNQGAANEPIYVQQASAYLLRDEPEAAIRSFYSLMACGFSHQQLSPLEHRWAWGQYYGPPSTDGAWFELYRKMLIHELDDKTLVLGQAIPRPWLEKDKRIEVTGAPTYFGKLSFSMESKRSGNEIKATVALSDGQKPEDMFVRFRHPQKKKIRSVWVNGTPWKDFDIAKEWVHLPKSGLEKQVIIVKY</sequence>
<dbReference type="InterPro" id="IPR012341">
    <property type="entry name" value="6hp_glycosidase-like_sf"/>
</dbReference>
<keyword evidence="2" id="KW-1185">Reference proteome</keyword>
<name>A0A6C0GG93_9BACT</name>
<dbReference type="RefSeq" id="WP_162442979.1">
    <property type="nucleotide sequence ID" value="NZ_CP048222.1"/>
</dbReference>
<dbReference type="KEGG" id="rhoz:GXP67_09815"/>
<dbReference type="InterPro" id="IPR008928">
    <property type="entry name" value="6-hairpin_glycosidase_sf"/>
</dbReference>
<reference evidence="1 2" key="1">
    <citation type="submission" date="2020-01" db="EMBL/GenBank/DDBJ databases">
        <authorList>
            <person name="Kim M.K."/>
        </authorList>
    </citation>
    <scope>NUCLEOTIDE SEQUENCE [LARGE SCALE GENOMIC DNA]</scope>
    <source>
        <strain evidence="1 2">172606-1</strain>
    </source>
</reference>
<dbReference type="EMBL" id="CP048222">
    <property type="protein sequence ID" value="QHT66929.1"/>
    <property type="molecule type" value="Genomic_DNA"/>
</dbReference>
<dbReference type="GO" id="GO:0005975">
    <property type="term" value="P:carbohydrate metabolic process"/>
    <property type="evidence" value="ECO:0007669"/>
    <property type="project" value="InterPro"/>
</dbReference>
<dbReference type="Proteomes" id="UP000480178">
    <property type="component" value="Chromosome"/>
</dbReference>
<accession>A0A6C0GG93</accession>
<gene>
    <name evidence="1" type="ORF">GXP67_09815</name>
</gene>
<dbReference type="SUPFAM" id="SSF48208">
    <property type="entry name" value="Six-hairpin glycosidases"/>
    <property type="match status" value="1"/>
</dbReference>
<organism evidence="1 2">
    <name type="scientific">Rhodocytophaga rosea</name>
    <dbReference type="NCBI Taxonomy" id="2704465"/>
    <lineage>
        <taxon>Bacteria</taxon>
        <taxon>Pseudomonadati</taxon>
        <taxon>Bacteroidota</taxon>
        <taxon>Cytophagia</taxon>
        <taxon>Cytophagales</taxon>
        <taxon>Rhodocytophagaceae</taxon>
        <taxon>Rhodocytophaga</taxon>
    </lineage>
</organism>
<dbReference type="Gene3D" id="1.50.10.10">
    <property type="match status" value="1"/>
</dbReference>